<dbReference type="PANTHER" id="PTHR35848">
    <property type="entry name" value="OXALATE-BINDING PROTEIN"/>
    <property type="match status" value="1"/>
</dbReference>
<sequence length="253" mass="28523">MKPFLLFWGIIWISIQGYSQNITSTVFTSAQLPVTSQPGYEERTLLEGITRDYSHVLLQAITVLANQPEQPTQQVDEESVLIVKTGRLTLSLGEKRKTLRSGSVVVIMPGDAYRVDNKSDQPLVYYLMRYTSNEMPDLDLDRLKGHSFCVDWDDVRAIETARGSVQQAVNYPTIMSNRLAMQVTSLNPGLSDHAEPTHRAAELLLVLDHPVQMTIEGTTKEVQVGDLVFVESEIAHRIDNNNQQRSTYLSIQF</sequence>
<dbReference type="EMBL" id="JAAFZH010000001">
    <property type="protein sequence ID" value="NDU94111.1"/>
    <property type="molecule type" value="Genomic_DNA"/>
</dbReference>
<protein>
    <submittedName>
        <fullName evidence="3">Cupin</fullName>
    </submittedName>
</protein>
<accession>A0A6L9L4U1</accession>
<keyword evidence="4" id="KW-1185">Reference proteome</keyword>
<gene>
    <name evidence="3" type="ORF">GK108_04435</name>
</gene>
<dbReference type="RefSeq" id="WP_163943348.1">
    <property type="nucleotide sequence ID" value="NZ_JAAFZH010000001.1"/>
</dbReference>
<dbReference type="InterPro" id="IPR051610">
    <property type="entry name" value="GPI/OXD"/>
</dbReference>
<comment type="caution">
    <text evidence="3">The sequence shown here is derived from an EMBL/GenBank/DDBJ whole genome shotgun (WGS) entry which is preliminary data.</text>
</comment>
<dbReference type="InterPro" id="IPR014710">
    <property type="entry name" value="RmlC-like_jellyroll"/>
</dbReference>
<organism evidence="3 4">
    <name type="scientific">Spirosoma terrae</name>
    <dbReference type="NCBI Taxonomy" id="1968276"/>
    <lineage>
        <taxon>Bacteria</taxon>
        <taxon>Pseudomonadati</taxon>
        <taxon>Bacteroidota</taxon>
        <taxon>Cytophagia</taxon>
        <taxon>Cytophagales</taxon>
        <taxon>Cytophagaceae</taxon>
        <taxon>Spirosoma</taxon>
    </lineage>
</organism>
<reference evidence="3 4" key="1">
    <citation type="submission" date="2020-02" db="EMBL/GenBank/DDBJ databases">
        <title>Draft genome sequence of two Spirosoma agri KCTC 52727 and Spirosoma terrae KCTC 52035.</title>
        <authorList>
            <person name="Rojas J."/>
            <person name="Ambika Manirajan B."/>
            <person name="Suarez C."/>
            <person name="Ratering S."/>
            <person name="Schnell S."/>
        </authorList>
    </citation>
    <scope>NUCLEOTIDE SEQUENCE [LARGE SCALE GENOMIC DNA]</scope>
    <source>
        <strain evidence="3 4">KCTC 52035</strain>
    </source>
</reference>
<dbReference type="Pfam" id="PF07883">
    <property type="entry name" value="Cupin_2"/>
    <property type="match status" value="2"/>
</dbReference>
<dbReference type="GO" id="GO:0046872">
    <property type="term" value="F:metal ion binding"/>
    <property type="evidence" value="ECO:0007669"/>
    <property type="project" value="UniProtKB-KW"/>
</dbReference>
<dbReference type="InterPro" id="IPR013096">
    <property type="entry name" value="Cupin_2"/>
</dbReference>
<dbReference type="Proteomes" id="UP000474175">
    <property type="component" value="Unassembled WGS sequence"/>
</dbReference>
<dbReference type="SUPFAM" id="SSF51182">
    <property type="entry name" value="RmlC-like cupins"/>
    <property type="match status" value="1"/>
</dbReference>
<dbReference type="PANTHER" id="PTHR35848:SF6">
    <property type="entry name" value="CUPIN TYPE-2 DOMAIN-CONTAINING PROTEIN"/>
    <property type="match status" value="1"/>
</dbReference>
<feature type="domain" description="Cupin type-2" evidence="2">
    <location>
        <begin position="184"/>
        <end position="251"/>
    </location>
</feature>
<evidence type="ECO:0000256" key="1">
    <source>
        <dbReference type="ARBA" id="ARBA00022723"/>
    </source>
</evidence>
<evidence type="ECO:0000313" key="3">
    <source>
        <dbReference type="EMBL" id="NDU94111.1"/>
    </source>
</evidence>
<proteinExistence type="predicted"/>
<evidence type="ECO:0000259" key="2">
    <source>
        <dbReference type="Pfam" id="PF07883"/>
    </source>
</evidence>
<evidence type="ECO:0000313" key="4">
    <source>
        <dbReference type="Proteomes" id="UP000474175"/>
    </source>
</evidence>
<name>A0A6L9L4U1_9BACT</name>
<dbReference type="Gene3D" id="2.60.120.10">
    <property type="entry name" value="Jelly Rolls"/>
    <property type="match status" value="1"/>
</dbReference>
<dbReference type="AlphaFoldDB" id="A0A6L9L4U1"/>
<dbReference type="InterPro" id="IPR011051">
    <property type="entry name" value="RmlC_Cupin_sf"/>
</dbReference>
<keyword evidence="1" id="KW-0479">Metal-binding</keyword>
<feature type="domain" description="Cupin type-2" evidence="2">
    <location>
        <begin position="78"/>
        <end position="126"/>
    </location>
</feature>